<protein>
    <submittedName>
        <fullName evidence="1">Uncharacterized protein</fullName>
    </submittedName>
</protein>
<proteinExistence type="predicted"/>
<dbReference type="EMBL" id="WKPR01000020">
    <property type="protein sequence ID" value="MSB21144.1"/>
    <property type="molecule type" value="Genomic_DNA"/>
</dbReference>
<evidence type="ECO:0000313" key="2">
    <source>
        <dbReference type="Proteomes" id="UP000434475"/>
    </source>
</evidence>
<name>A0A6I2R3C2_FLAPL</name>
<organism evidence="1 2">
    <name type="scientific">Flavonifractor plautii</name>
    <name type="common">Fusobacterium plautii</name>
    <dbReference type="NCBI Taxonomy" id="292800"/>
    <lineage>
        <taxon>Bacteria</taxon>
        <taxon>Bacillati</taxon>
        <taxon>Bacillota</taxon>
        <taxon>Clostridia</taxon>
        <taxon>Eubacteriales</taxon>
        <taxon>Oscillospiraceae</taxon>
        <taxon>Flavonifractor</taxon>
    </lineage>
</organism>
<dbReference type="Proteomes" id="UP000434475">
    <property type="component" value="Unassembled WGS sequence"/>
</dbReference>
<reference evidence="1 2" key="1">
    <citation type="journal article" date="2019" name="Nat. Med.">
        <title>A library of human gut bacterial isolates paired with longitudinal multiomics data enables mechanistic microbiome research.</title>
        <authorList>
            <person name="Poyet M."/>
            <person name="Groussin M."/>
            <person name="Gibbons S.M."/>
            <person name="Avila-Pacheco J."/>
            <person name="Jiang X."/>
            <person name="Kearney S.M."/>
            <person name="Perrotta A.R."/>
            <person name="Berdy B."/>
            <person name="Zhao S."/>
            <person name="Lieberman T.D."/>
            <person name="Swanson P.K."/>
            <person name="Smith M."/>
            <person name="Roesemann S."/>
            <person name="Alexander J.E."/>
            <person name="Rich S.A."/>
            <person name="Livny J."/>
            <person name="Vlamakis H."/>
            <person name="Clish C."/>
            <person name="Bullock K."/>
            <person name="Deik A."/>
            <person name="Scott J."/>
            <person name="Pierce K.A."/>
            <person name="Xavier R.J."/>
            <person name="Alm E.J."/>
        </authorList>
    </citation>
    <scope>NUCLEOTIDE SEQUENCE [LARGE SCALE GENOMIC DNA]</scope>
    <source>
        <strain evidence="1 2">BIOML-A2</strain>
    </source>
</reference>
<comment type="caution">
    <text evidence="1">The sequence shown here is derived from an EMBL/GenBank/DDBJ whole genome shotgun (WGS) entry which is preliminary data.</text>
</comment>
<dbReference type="RefSeq" id="WP_172697880.1">
    <property type="nucleotide sequence ID" value="NZ_WKPR01000020.1"/>
</dbReference>
<gene>
    <name evidence="1" type="ORF">GKE97_16690</name>
</gene>
<evidence type="ECO:0000313" key="1">
    <source>
        <dbReference type="EMBL" id="MSB21144.1"/>
    </source>
</evidence>
<accession>A0A6I2R3C2</accession>
<dbReference type="AlphaFoldDB" id="A0A6I2R3C2"/>
<sequence>MKNRKCEKCGAPMVEGLPLCPACMKESGAAAEIVEAAEELRDIAQVLSITANTDTNIREAMAGILNIADRLERRK</sequence>